<dbReference type="InterPro" id="IPR051323">
    <property type="entry name" value="AtsK-like"/>
</dbReference>
<evidence type="ECO:0000256" key="6">
    <source>
        <dbReference type="ARBA" id="ARBA00023004"/>
    </source>
</evidence>
<evidence type="ECO:0000256" key="1">
    <source>
        <dbReference type="ARBA" id="ARBA00001954"/>
    </source>
</evidence>
<evidence type="ECO:0000313" key="9">
    <source>
        <dbReference type="EMBL" id="OAG34505.1"/>
    </source>
</evidence>
<evidence type="ECO:0000313" key="10">
    <source>
        <dbReference type="Proteomes" id="UP000077002"/>
    </source>
</evidence>
<reference evidence="9 10" key="1">
    <citation type="submission" date="2016-03" db="EMBL/GenBank/DDBJ databases">
        <title>Draft genome sequence of the Fonsecaea monophora CBS 269.37.</title>
        <authorList>
            <person name="Bombassaro A."/>
            <person name="Vinicius W.A."/>
            <person name="De Hoog S."/>
            <person name="Sun J."/>
            <person name="Souza E.M."/>
            <person name="Raittz R.T."/>
            <person name="Costa F."/>
            <person name="Leao A.C."/>
            <person name="Tadra-Sfeir M.Z."/>
            <person name="Baura V."/>
            <person name="Balsanelli E."/>
            <person name="Pedrosa F.O."/>
            <person name="Moreno L.F."/>
            <person name="Steffens M.B."/>
            <person name="Xi L."/>
            <person name="Bocca A.L."/>
            <person name="Felipe M.S."/>
            <person name="Teixeira M."/>
            <person name="Telles Filho F.Q."/>
            <person name="Azevedo C.M."/>
            <person name="Gomes R."/>
            <person name="Vicente V.A."/>
        </authorList>
    </citation>
    <scope>NUCLEOTIDE SEQUENCE [LARGE SCALE GENOMIC DNA]</scope>
    <source>
        <strain evidence="9 10">CBS 269.37</strain>
    </source>
</reference>
<dbReference type="InterPro" id="IPR003819">
    <property type="entry name" value="TauD/TfdA-like"/>
</dbReference>
<dbReference type="Gene3D" id="3.60.130.10">
    <property type="entry name" value="Clavaminate synthase-like"/>
    <property type="match status" value="1"/>
</dbReference>
<dbReference type="Pfam" id="PF02668">
    <property type="entry name" value="TauD"/>
    <property type="match status" value="1"/>
</dbReference>
<sequence>MSTLCRHVSSATSPMASGSSFLRCLTLTPSLRRPSHGLRPQSRTIATVNDTAIKVKKIAGACGAEISGVDLAKDLEDAKVRDTMHQALLDHLVIFFRDQGHLTPDTFLAFARYFGKPMQYPMISGLPGYPLITEVLKREHEKTNFGGVWHADTTYLKSPPMGTMLVSRVLPPHGGDTCFANQYLAYEALSDGLKRQLDGLRAISSSAKAEVSKTREDRVKEDGANPGVKPADLEASHPVVQTHPETGRKALYVNVAHTLRFDGWTEEESKPLLEYLFQHQVRLEFTCRFRWEVGSLAFWDNRCVQHNPINDYHGYKRSLHRITLEGSVPQ</sequence>
<dbReference type="PANTHER" id="PTHR30468:SF1">
    <property type="entry name" value="ALPHA-KETOGLUTARATE-DEPENDENT SULFONATE DIOXYGENASE"/>
    <property type="match status" value="1"/>
</dbReference>
<keyword evidence="5" id="KW-0560">Oxidoreductase</keyword>
<dbReference type="GO" id="GO:0046872">
    <property type="term" value="F:metal ion binding"/>
    <property type="evidence" value="ECO:0007669"/>
    <property type="project" value="UniProtKB-KW"/>
</dbReference>
<comment type="similarity">
    <text evidence="2">Belongs to the TfdA dioxygenase family.</text>
</comment>
<dbReference type="SUPFAM" id="SSF51197">
    <property type="entry name" value="Clavaminate synthase-like"/>
    <property type="match status" value="1"/>
</dbReference>
<dbReference type="AlphaFoldDB" id="A0A177ER69"/>
<name>A0A177ER69_9EURO</name>
<evidence type="ECO:0000256" key="7">
    <source>
        <dbReference type="SAM" id="MobiDB-lite"/>
    </source>
</evidence>
<evidence type="ECO:0000256" key="3">
    <source>
        <dbReference type="ARBA" id="ARBA00022723"/>
    </source>
</evidence>
<proteinExistence type="inferred from homology"/>
<comment type="cofactor">
    <cofactor evidence="1">
        <name>Fe(2+)</name>
        <dbReference type="ChEBI" id="CHEBI:29033"/>
    </cofactor>
</comment>
<dbReference type="GO" id="GO:0016706">
    <property type="term" value="F:2-oxoglutarate-dependent dioxygenase activity"/>
    <property type="evidence" value="ECO:0007669"/>
    <property type="project" value="TreeGrafter"/>
</dbReference>
<comment type="caution">
    <text evidence="9">The sequence shown here is derived from an EMBL/GenBank/DDBJ whole genome shotgun (WGS) entry which is preliminary data.</text>
</comment>
<dbReference type="PANTHER" id="PTHR30468">
    <property type="entry name" value="ALPHA-KETOGLUTARATE-DEPENDENT SULFONATE DIOXYGENASE"/>
    <property type="match status" value="1"/>
</dbReference>
<keyword evidence="10" id="KW-1185">Reference proteome</keyword>
<evidence type="ECO:0000259" key="8">
    <source>
        <dbReference type="Pfam" id="PF02668"/>
    </source>
</evidence>
<evidence type="ECO:0000256" key="4">
    <source>
        <dbReference type="ARBA" id="ARBA00022964"/>
    </source>
</evidence>
<feature type="domain" description="TauD/TfdA-like" evidence="8">
    <location>
        <begin position="55"/>
        <end position="323"/>
    </location>
</feature>
<feature type="compositionally biased region" description="Basic and acidic residues" evidence="7">
    <location>
        <begin position="211"/>
        <end position="223"/>
    </location>
</feature>
<dbReference type="Proteomes" id="UP000077002">
    <property type="component" value="Unassembled WGS sequence"/>
</dbReference>
<evidence type="ECO:0000256" key="2">
    <source>
        <dbReference type="ARBA" id="ARBA00005896"/>
    </source>
</evidence>
<evidence type="ECO:0000256" key="5">
    <source>
        <dbReference type="ARBA" id="ARBA00023002"/>
    </source>
</evidence>
<feature type="region of interest" description="Disordered" evidence="7">
    <location>
        <begin position="211"/>
        <end position="232"/>
    </location>
</feature>
<organism evidence="9 10">
    <name type="scientific">Fonsecaea monophora</name>
    <dbReference type="NCBI Taxonomy" id="254056"/>
    <lineage>
        <taxon>Eukaryota</taxon>
        <taxon>Fungi</taxon>
        <taxon>Dikarya</taxon>
        <taxon>Ascomycota</taxon>
        <taxon>Pezizomycotina</taxon>
        <taxon>Eurotiomycetes</taxon>
        <taxon>Chaetothyriomycetidae</taxon>
        <taxon>Chaetothyriales</taxon>
        <taxon>Herpotrichiellaceae</taxon>
        <taxon>Fonsecaea</taxon>
    </lineage>
</organism>
<gene>
    <name evidence="9" type="ORF">AYO21_11327</name>
</gene>
<keyword evidence="3" id="KW-0479">Metal-binding</keyword>
<keyword evidence="6" id="KW-0408">Iron</keyword>
<dbReference type="InterPro" id="IPR042098">
    <property type="entry name" value="TauD-like_sf"/>
</dbReference>
<dbReference type="OrthoDB" id="10257314at2759"/>
<dbReference type="GeneID" id="34606425"/>
<accession>A0A177ER69</accession>
<dbReference type="EMBL" id="LVKK01000154">
    <property type="protein sequence ID" value="OAG34505.1"/>
    <property type="molecule type" value="Genomic_DNA"/>
</dbReference>
<dbReference type="GO" id="GO:0005737">
    <property type="term" value="C:cytoplasm"/>
    <property type="evidence" value="ECO:0007669"/>
    <property type="project" value="TreeGrafter"/>
</dbReference>
<dbReference type="RefSeq" id="XP_022506457.1">
    <property type="nucleotide sequence ID" value="XM_022661223.1"/>
</dbReference>
<keyword evidence="4" id="KW-0223">Dioxygenase</keyword>
<protein>
    <recommendedName>
        <fullName evidence="8">TauD/TfdA-like domain-containing protein</fullName>
    </recommendedName>
</protein>